<dbReference type="InterPro" id="IPR006487">
    <property type="entry name" value="Phage_lambda_L"/>
</dbReference>
<dbReference type="EMBL" id="BK016233">
    <property type="protein sequence ID" value="DAG03630.1"/>
    <property type="molecule type" value="Genomic_DNA"/>
</dbReference>
<evidence type="ECO:0000313" key="1">
    <source>
        <dbReference type="EMBL" id="DAG03630.1"/>
    </source>
</evidence>
<dbReference type="Pfam" id="PF05100">
    <property type="entry name" value="Phage_tail_L"/>
    <property type="match status" value="1"/>
</dbReference>
<dbReference type="NCBIfam" id="TIGR01600">
    <property type="entry name" value="phage_tail_L"/>
    <property type="match status" value="1"/>
</dbReference>
<name>A0A8S5VAA9_9CAUD</name>
<proteinExistence type="predicted"/>
<sequence>MNARMKALSGTMLKALSAAQQDVLVEMWEVDFRALGGEVFRFCNQVNELNQAVVWKGQEYTPYPISAEGFETTSQGAGNRPTLTVSNLLGFVTGAADQYNQLVGVDVVRRLTYAKFLDAANFKDGNPTADPNQEIIGKYVIEQMTSLTAERAVFELAAPSESDGSVIPSRIMMANTCIWQYRGEGCGYAGRAVADRLDMPTDDIKKDACSGTLTGCRARFGATAVLPFGGFPSADKVGGA</sequence>
<protein>
    <submittedName>
        <fullName evidence="1">Minor tail protein L</fullName>
    </submittedName>
</protein>
<dbReference type="GO" id="GO:0030430">
    <property type="term" value="C:host cell cytoplasm"/>
    <property type="evidence" value="ECO:0007669"/>
    <property type="project" value="InterPro"/>
</dbReference>
<dbReference type="GO" id="GO:0046718">
    <property type="term" value="P:symbiont entry into host cell"/>
    <property type="evidence" value="ECO:0007669"/>
    <property type="project" value="InterPro"/>
</dbReference>
<accession>A0A8S5VAA9</accession>
<reference evidence="1" key="1">
    <citation type="journal article" date="2021" name="Proc. Natl. Acad. Sci. U.S.A.">
        <title>A Catalog of Tens of Thousands of Viruses from Human Metagenomes Reveals Hidden Associations with Chronic Diseases.</title>
        <authorList>
            <person name="Tisza M.J."/>
            <person name="Buck C.B."/>
        </authorList>
    </citation>
    <scope>NUCLEOTIDE SEQUENCE</scope>
    <source>
        <strain evidence="1">Ct6HQ3</strain>
    </source>
</reference>
<dbReference type="GO" id="GO:0051536">
    <property type="term" value="F:iron-sulfur cluster binding"/>
    <property type="evidence" value="ECO:0007669"/>
    <property type="project" value="InterPro"/>
</dbReference>
<organism evidence="1">
    <name type="scientific">Siphoviridae sp. ct6HQ3</name>
    <dbReference type="NCBI Taxonomy" id="2825341"/>
    <lineage>
        <taxon>Viruses</taxon>
        <taxon>Duplodnaviria</taxon>
        <taxon>Heunggongvirae</taxon>
        <taxon>Uroviricota</taxon>
        <taxon>Caudoviricetes</taxon>
    </lineage>
</organism>